<proteinExistence type="predicted"/>
<dbReference type="EMBL" id="VIWY01000002">
    <property type="protein sequence ID" value="TWG24020.1"/>
    <property type="molecule type" value="Genomic_DNA"/>
</dbReference>
<dbReference type="OrthoDB" id="3391948at2"/>
<sequence>MNAADPSERETAVTDARIVDVEQSDGRVVVRVLAAGTTTVAVVERLHDPRVHPHIPIGTRERQHLRMMVDDIPVRLRPGAGRYSRHSYRVVAEHEGHAYLYRPKSPDTSRLLRDGFRLGDFTITSRGEVDADWHGEPGPVDVAVGHALAAAFGAGANFFLVSLLDLVSQAEPAH</sequence>
<accession>A0A561WJM4</accession>
<evidence type="ECO:0000313" key="1">
    <source>
        <dbReference type="EMBL" id="TWG24020.1"/>
    </source>
</evidence>
<dbReference type="Proteomes" id="UP000320239">
    <property type="component" value="Unassembled WGS sequence"/>
</dbReference>
<comment type="caution">
    <text evidence="1">The sequence shown here is derived from an EMBL/GenBank/DDBJ whole genome shotgun (WGS) entry which is preliminary data.</text>
</comment>
<dbReference type="RefSeq" id="WP_122977206.1">
    <property type="nucleotide sequence ID" value="NZ_VIWY01000002.1"/>
</dbReference>
<keyword evidence="2" id="KW-1185">Reference proteome</keyword>
<evidence type="ECO:0000313" key="2">
    <source>
        <dbReference type="Proteomes" id="UP000320239"/>
    </source>
</evidence>
<gene>
    <name evidence="1" type="ORF">FHX34_102573</name>
</gene>
<dbReference type="AlphaFoldDB" id="A0A561WJM4"/>
<protein>
    <submittedName>
        <fullName evidence="1">Uncharacterized protein</fullName>
    </submittedName>
</protein>
<name>A0A561WJM4_ACTTI</name>
<organism evidence="1 2">
    <name type="scientific">Actinoplanes teichomyceticus</name>
    <dbReference type="NCBI Taxonomy" id="1867"/>
    <lineage>
        <taxon>Bacteria</taxon>
        <taxon>Bacillati</taxon>
        <taxon>Actinomycetota</taxon>
        <taxon>Actinomycetes</taxon>
        <taxon>Micromonosporales</taxon>
        <taxon>Micromonosporaceae</taxon>
        <taxon>Actinoplanes</taxon>
    </lineage>
</organism>
<reference evidence="1 2" key="1">
    <citation type="submission" date="2019-06" db="EMBL/GenBank/DDBJ databases">
        <title>Sequencing the genomes of 1000 actinobacteria strains.</title>
        <authorList>
            <person name="Klenk H.-P."/>
        </authorList>
    </citation>
    <scope>NUCLEOTIDE SEQUENCE [LARGE SCALE GENOMIC DNA]</scope>
    <source>
        <strain evidence="1 2">DSM 43866</strain>
    </source>
</reference>